<evidence type="ECO:0000313" key="2">
    <source>
        <dbReference type="EMBL" id="MCS3904384.1"/>
    </source>
</evidence>
<protein>
    <submittedName>
        <fullName evidence="2">Glycosyltransferase involved in cell wall biosynthesis</fullName>
    </submittedName>
</protein>
<sequence length="250" mass="28298">MTPTVSIITPLYNCASFITETVNSVCSQTFPDWEMILIDDCSTDDSLAVAESLANKDDRIHLIKMETNSGSAAARNIGIEKAHGRYIAFIDSDDLWTQQKLEIQLAFLRQTNAPLVYSAYEKIDQQGARAERLVQVPDEIDYEGLLFSTVIATVTAIYDTDKVGRVFMPDIRKRQDYALWLRILRQGGVARGINEPLAYLRKRPGSLSSNKLSAAWYTWRVYREMEGLSLAASLNCFGHYAFNAFRKMFI</sequence>
<dbReference type="Pfam" id="PF00535">
    <property type="entry name" value="Glycos_transf_2"/>
    <property type="match status" value="1"/>
</dbReference>
<organism evidence="2 3">
    <name type="scientific">Methylohalomonas lacus</name>
    <dbReference type="NCBI Taxonomy" id="398773"/>
    <lineage>
        <taxon>Bacteria</taxon>
        <taxon>Pseudomonadati</taxon>
        <taxon>Pseudomonadota</taxon>
        <taxon>Gammaproteobacteria</taxon>
        <taxon>Methylohalomonadales</taxon>
        <taxon>Methylohalomonadaceae</taxon>
        <taxon>Methylohalomonas</taxon>
    </lineage>
</organism>
<dbReference type="PANTHER" id="PTHR22916:SF3">
    <property type="entry name" value="UDP-GLCNAC:BETAGAL BETA-1,3-N-ACETYLGLUCOSAMINYLTRANSFERASE-LIKE PROTEIN 1"/>
    <property type="match status" value="1"/>
</dbReference>
<dbReference type="PANTHER" id="PTHR22916">
    <property type="entry name" value="GLYCOSYLTRANSFERASE"/>
    <property type="match status" value="1"/>
</dbReference>
<dbReference type="EMBL" id="JANUCT010000021">
    <property type="protein sequence ID" value="MCS3904384.1"/>
    <property type="molecule type" value="Genomic_DNA"/>
</dbReference>
<dbReference type="CDD" id="cd00761">
    <property type="entry name" value="Glyco_tranf_GTA_type"/>
    <property type="match status" value="1"/>
</dbReference>
<dbReference type="AlphaFoldDB" id="A0AAE3HLD5"/>
<dbReference type="FunFam" id="3.90.550.10:FF:000130">
    <property type="entry name" value="Family 2 glycosyl transferase"/>
    <property type="match status" value="1"/>
</dbReference>
<dbReference type="InterPro" id="IPR029044">
    <property type="entry name" value="Nucleotide-diphossugar_trans"/>
</dbReference>
<accession>A0AAE3HLD5</accession>
<gene>
    <name evidence="2" type="ORF">J2T55_002420</name>
</gene>
<keyword evidence="3" id="KW-1185">Reference proteome</keyword>
<evidence type="ECO:0000313" key="3">
    <source>
        <dbReference type="Proteomes" id="UP001204445"/>
    </source>
</evidence>
<reference evidence="2" key="1">
    <citation type="submission" date="2022-08" db="EMBL/GenBank/DDBJ databases">
        <title>Genomic Encyclopedia of Type Strains, Phase III (KMG-III): the genomes of soil and plant-associated and newly described type strains.</title>
        <authorList>
            <person name="Whitman W."/>
        </authorList>
    </citation>
    <scope>NUCLEOTIDE SEQUENCE</scope>
    <source>
        <strain evidence="2">HMT 1</strain>
    </source>
</reference>
<name>A0AAE3HLD5_9GAMM</name>
<proteinExistence type="predicted"/>
<dbReference type="Gene3D" id="3.90.550.10">
    <property type="entry name" value="Spore Coat Polysaccharide Biosynthesis Protein SpsA, Chain A"/>
    <property type="match status" value="1"/>
</dbReference>
<dbReference type="RefSeq" id="WP_259057231.1">
    <property type="nucleotide sequence ID" value="NZ_JANUCT010000021.1"/>
</dbReference>
<dbReference type="SUPFAM" id="SSF53448">
    <property type="entry name" value="Nucleotide-diphospho-sugar transferases"/>
    <property type="match status" value="1"/>
</dbReference>
<evidence type="ECO:0000259" key="1">
    <source>
        <dbReference type="Pfam" id="PF00535"/>
    </source>
</evidence>
<dbReference type="InterPro" id="IPR001173">
    <property type="entry name" value="Glyco_trans_2-like"/>
</dbReference>
<dbReference type="GO" id="GO:0016758">
    <property type="term" value="F:hexosyltransferase activity"/>
    <property type="evidence" value="ECO:0007669"/>
    <property type="project" value="UniProtKB-ARBA"/>
</dbReference>
<feature type="domain" description="Glycosyltransferase 2-like" evidence="1">
    <location>
        <begin position="6"/>
        <end position="132"/>
    </location>
</feature>
<dbReference type="Proteomes" id="UP001204445">
    <property type="component" value="Unassembled WGS sequence"/>
</dbReference>
<comment type="caution">
    <text evidence="2">The sequence shown here is derived from an EMBL/GenBank/DDBJ whole genome shotgun (WGS) entry which is preliminary data.</text>
</comment>